<feature type="region of interest" description="Disordered" evidence="1">
    <location>
        <begin position="77"/>
        <end position="118"/>
    </location>
</feature>
<evidence type="ECO:0000313" key="2">
    <source>
        <dbReference type="EMBL" id="KAG2579527.1"/>
    </source>
</evidence>
<protein>
    <submittedName>
        <fullName evidence="2">Uncharacterized protein</fullName>
    </submittedName>
</protein>
<keyword evidence="3" id="KW-1185">Reference proteome</keyword>
<reference evidence="2" key="1">
    <citation type="submission" date="2020-05" db="EMBL/GenBank/DDBJ databases">
        <title>WGS assembly of Panicum virgatum.</title>
        <authorList>
            <person name="Lovell J.T."/>
            <person name="Jenkins J."/>
            <person name="Shu S."/>
            <person name="Juenger T.E."/>
            <person name="Schmutz J."/>
        </authorList>
    </citation>
    <scope>NUCLEOTIDE SEQUENCE</scope>
    <source>
        <strain evidence="2">AP13</strain>
    </source>
</reference>
<gene>
    <name evidence="2" type="ORF">PVAP13_6NG267466</name>
</gene>
<proteinExistence type="predicted"/>
<organism evidence="2 3">
    <name type="scientific">Panicum virgatum</name>
    <name type="common">Blackwell switchgrass</name>
    <dbReference type="NCBI Taxonomy" id="38727"/>
    <lineage>
        <taxon>Eukaryota</taxon>
        <taxon>Viridiplantae</taxon>
        <taxon>Streptophyta</taxon>
        <taxon>Embryophyta</taxon>
        <taxon>Tracheophyta</taxon>
        <taxon>Spermatophyta</taxon>
        <taxon>Magnoliopsida</taxon>
        <taxon>Liliopsida</taxon>
        <taxon>Poales</taxon>
        <taxon>Poaceae</taxon>
        <taxon>PACMAD clade</taxon>
        <taxon>Panicoideae</taxon>
        <taxon>Panicodae</taxon>
        <taxon>Paniceae</taxon>
        <taxon>Panicinae</taxon>
        <taxon>Panicum</taxon>
        <taxon>Panicum sect. Hiantes</taxon>
    </lineage>
</organism>
<dbReference type="AlphaFoldDB" id="A0A8T0R1K2"/>
<sequence>MARRAAEQAQLGFAPGPIASGLVMMATINEAAGEVVRCAQRPARAHAATGEPLQMMRCEPTNGPAGSGGAMCAWRRRGRDADPSSSGATGDAAPRHGTGAWASPARARPPPPAGRGWSAVERAGDAIPCVMRRRASEVDGGGPCRGPTHAATETTVHATPCAAPARSAHAGAGAYGRAGGPRPNGTEQSRACGGHMWGRCAWSGLVTRRMFQSL</sequence>
<feature type="region of interest" description="Disordered" evidence="1">
    <location>
        <begin position="171"/>
        <end position="190"/>
    </location>
</feature>
<dbReference type="EMBL" id="CM029048">
    <property type="protein sequence ID" value="KAG2579527.1"/>
    <property type="molecule type" value="Genomic_DNA"/>
</dbReference>
<accession>A0A8T0R1K2</accession>
<name>A0A8T0R1K2_PANVG</name>
<dbReference type="Proteomes" id="UP000823388">
    <property type="component" value="Chromosome 6N"/>
</dbReference>
<evidence type="ECO:0000256" key="1">
    <source>
        <dbReference type="SAM" id="MobiDB-lite"/>
    </source>
</evidence>
<comment type="caution">
    <text evidence="2">The sequence shown here is derived from an EMBL/GenBank/DDBJ whole genome shotgun (WGS) entry which is preliminary data.</text>
</comment>
<evidence type="ECO:0000313" key="3">
    <source>
        <dbReference type="Proteomes" id="UP000823388"/>
    </source>
</evidence>